<dbReference type="Pfam" id="PF12079">
    <property type="entry name" value="DUF3558"/>
    <property type="match status" value="1"/>
</dbReference>
<dbReference type="InterPro" id="IPR024520">
    <property type="entry name" value="DUF3558"/>
</dbReference>
<sequence length="215" mass="22864">MTSSLGRRRARVKAVACVLAPFILMVAACDGGIDTRNVASSTSTASGIRQTDAAGQSLPFENQFEKRWNSSNDGTAYEPCTAVDQAVADRVGLDQSSTADAAAVSGQTLRGCKWHYAGEGMEGWYADQIVADSESLAAYKKLNRSFTWREDIVVSDRNVGVGAVNQTSCFTYVQAEGSGVVTGAAYHSLPAPTLDEVCRRAIDLTRATIDKVPNG</sequence>
<gene>
    <name evidence="2" type="ORF">L1892_00940</name>
</gene>
<protein>
    <submittedName>
        <fullName evidence="2">DUF3558 domain-containing protein</fullName>
    </submittedName>
</protein>
<evidence type="ECO:0000256" key="1">
    <source>
        <dbReference type="SAM" id="SignalP"/>
    </source>
</evidence>
<organism evidence="2 3">
    <name type="scientific">Gordonia tangerina</name>
    <dbReference type="NCBI Taxonomy" id="2911060"/>
    <lineage>
        <taxon>Bacteria</taxon>
        <taxon>Bacillati</taxon>
        <taxon>Actinomycetota</taxon>
        <taxon>Actinomycetes</taxon>
        <taxon>Mycobacteriales</taxon>
        <taxon>Gordoniaceae</taxon>
        <taxon>Gordonia</taxon>
    </lineage>
</organism>
<reference evidence="2" key="1">
    <citation type="submission" date="2022-01" db="EMBL/GenBank/DDBJ databases">
        <title>Gordonia xiamenensis sp. nov., isolated from surface seawater in Xiamen.</title>
        <authorList>
            <person name="He Y.F."/>
        </authorList>
    </citation>
    <scope>NUCLEOTIDE SEQUENCE</scope>
    <source>
        <strain evidence="2">GW1C4-4</strain>
    </source>
</reference>
<feature type="chain" id="PRO_5046230571" evidence="1">
    <location>
        <begin position="29"/>
        <end position="215"/>
    </location>
</feature>
<comment type="caution">
    <text evidence="2">The sequence shown here is derived from an EMBL/GenBank/DDBJ whole genome shotgun (WGS) entry which is preliminary data.</text>
</comment>
<keyword evidence="3" id="KW-1185">Reference proteome</keyword>
<dbReference type="PROSITE" id="PS51257">
    <property type="entry name" value="PROKAR_LIPOPROTEIN"/>
    <property type="match status" value="1"/>
</dbReference>
<proteinExistence type="predicted"/>
<evidence type="ECO:0000313" key="2">
    <source>
        <dbReference type="EMBL" id="MCF3936947.1"/>
    </source>
</evidence>
<feature type="signal peptide" evidence="1">
    <location>
        <begin position="1"/>
        <end position="28"/>
    </location>
</feature>
<evidence type="ECO:0000313" key="3">
    <source>
        <dbReference type="Proteomes" id="UP001108089"/>
    </source>
</evidence>
<dbReference type="EMBL" id="JAKGCU010000001">
    <property type="protein sequence ID" value="MCF3936947.1"/>
    <property type="molecule type" value="Genomic_DNA"/>
</dbReference>
<keyword evidence="1" id="KW-0732">Signal</keyword>
<dbReference type="RefSeq" id="WP_235721570.1">
    <property type="nucleotide sequence ID" value="NZ_JAKGCU010000001.1"/>
</dbReference>
<accession>A0ABS9DCX4</accession>
<name>A0ABS9DCX4_9ACTN</name>
<dbReference type="Proteomes" id="UP001108089">
    <property type="component" value="Unassembled WGS sequence"/>
</dbReference>